<reference evidence="1" key="1">
    <citation type="submission" date="2021-02" db="EMBL/GenBank/DDBJ databases">
        <authorList>
            <person name="Nowell W R."/>
        </authorList>
    </citation>
    <scope>NUCLEOTIDE SEQUENCE</scope>
</reference>
<comment type="caution">
    <text evidence="1">The sequence shown here is derived from an EMBL/GenBank/DDBJ whole genome shotgun (WGS) entry which is preliminary data.</text>
</comment>
<evidence type="ECO:0000313" key="1">
    <source>
        <dbReference type="EMBL" id="CAF1474741.1"/>
    </source>
</evidence>
<protein>
    <recommendedName>
        <fullName evidence="3">DUF433 domain-containing protein</fullName>
    </recommendedName>
</protein>
<dbReference type="AlphaFoldDB" id="A0A815RBA9"/>
<feature type="non-terminal residue" evidence="1">
    <location>
        <position position="1"/>
    </location>
</feature>
<dbReference type="EMBL" id="CAJNOE010002245">
    <property type="protein sequence ID" value="CAF1474741.1"/>
    <property type="molecule type" value="Genomic_DNA"/>
</dbReference>
<evidence type="ECO:0000313" key="2">
    <source>
        <dbReference type="Proteomes" id="UP000663860"/>
    </source>
</evidence>
<proteinExistence type="predicted"/>
<name>A0A815RBA9_9BILA</name>
<organism evidence="1 2">
    <name type="scientific">Adineta steineri</name>
    <dbReference type="NCBI Taxonomy" id="433720"/>
    <lineage>
        <taxon>Eukaryota</taxon>
        <taxon>Metazoa</taxon>
        <taxon>Spiralia</taxon>
        <taxon>Gnathifera</taxon>
        <taxon>Rotifera</taxon>
        <taxon>Eurotatoria</taxon>
        <taxon>Bdelloidea</taxon>
        <taxon>Adinetida</taxon>
        <taxon>Adinetidae</taxon>
        <taxon>Adineta</taxon>
    </lineage>
</organism>
<evidence type="ECO:0008006" key="3">
    <source>
        <dbReference type="Google" id="ProtNLM"/>
    </source>
</evidence>
<gene>
    <name evidence="1" type="ORF">IZO911_LOCUS43661</name>
</gene>
<sequence>IDEIVSVLQDLATEKVTWNEIFALYPIFTEQQIKRLEN</sequence>
<dbReference type="Proteomes" id="UP000663860">
    <property type="component" value="Unassembled WGS sequence"/>
</dbReference>
<accession>A0A815RBA9</accession>